<evidence type="ECO:0000313" key="1">
    <source>
        <dbReference type="EMBL" id="KAI4865441.1"/>
    </source>
</evidence>
<gene>
    <name evidence="1" type="ORF">F4820DRAFT_420452</name>
</gene>
<sequence>MKSIYLCFSLAYASFAVATALPRQTCDLTECDRRCAAAGLKVRGADCWGAAPVCDCA</sequence>
<dbReference type="Proteomes" id="UP001497700">
    <property type="component" value="Unassembled WGS sequence"/>
</dbReference>
<comment type="caution">
    <text evidence="1">The sequence shown here is derived from an EMBL/GenBank/DDBJ whole genome shotgun (WGS) entry which is preliminary data.</text>
</comment>
<organism evidence="1 2">
    <name type="scientific">Hypoxylon rubiginosum</name>
    <dbReference type="NCBI Taxonomy" id="110542"/>
    <lineage>
        <taxon>Eukaryota</taxon>
        <taxon>Fungi</taxon>
        <taxon>Dikarya</taxon>
        <taxon>Ascomycota</taxon>
        <taxon>Pezizomycotina</taxon>
        <taxon>Sordariomycetes</taxon>
        <taxon>Xylariomycetidae</taxon>
        <taxon>Xylariales</taxon>
        <taxon>Hypoxylaceae</taxon>
        <taxon>Hypoxylon</taxon>
    </lineage>
</organism>
<proteinExistence type="predicted"/>
<protein>
    <submittedName>
        <fullName evidence="1">Uncharacterized protein</fullName>
    </submittedName>
</protein>
<keyword evidence="2" id="KW-1185">Reference proteome</keyword>
<evidence type="ECO:0000313" key="2">
    <source>
        <dbReference type="Proteomes" id="UP001497700"/>
    </source>
</evidence>
<accession>A0ACB9Z1N9</accession>
<reference evidence="1 2" key="1">
    <citation type="journal article" date="2022" name="New Phytol.">
        <title>Ecological generalism drives hyperdiversity of secondary metabolite gene clusters in xylarialean endophytes.</title>
        <authorList>
            <person name="Franco M.E.E."/>
            <person name="Wisecaver J.H."/>
            <person name="Arnold A.E."/>
            <person name="Ju Y.M."/>
            <person name="Slot J.C."/>
            <person name="Ahrendt S."/>
            <person name="Moore L.P."/>
            <person name="Eastman K.E."/>
            <person name="Scott K."/>
            <person name="Konkel Z."/>
            <person name="Mondo S.J."/>
            <person name="Kuo A."/>
            <person name="Hayes R.D."/>
            <person name="Haridas S."/>
            <person name="Andreopoulos B."/>
            <person name="Riley R."/>
            <person name="LaButti K."/>
            <person name="Pangilinan J."/>
            <person name="Lipzen A."/>
            <person name="Amirebrahimi M."/>
            <person name="Yan J."/>
            <person name="Adam C."/>
            <person name="Keymanesh K."/>
            <person name="Ng V."/>
            <person name="Louie K."/>
            <person name="Northen T."/>
            <person name="Drula E."/>
            <person name="Henrissat B."/>
            <person name="Hsieh H.M."/>
            <person name="Youens-Clark K."/>
            <person name="Lutzoni F."/>
            <person name="Miadlikowska J."/>
            <person name="Eastwood D.C."/>
            <person name="Hamelin R.C."/>
            <person name="Grigoriev I.V."/>
            <person name="U'Ren J.M."/>
        </authorList>
    </citation>
    <scope>NUCLEOTIDE SEQUENCE [LARGE SCALE GENOMIC DNA]</scope>
    <source>
        <strain evidence="1 2">CBS 119005</strain>
    </source>
</reference>
<name>A0ACB9Z1N9_9PEZI</name>
<dbReference type="EMBL" id="MU393472">
    <property type="protein sequence ID" value="KAI4865441.1"/>
    <property type="molecule type" value="Genomic_DNA"/>
</dbReference>